<feature type="non-terminal residue" evidence="1">
    <location>
        <position position="264"/>
    </location>
</feature>
<gene>
    <name evidence="1" type="ORF">D7V20_18755</name>
</gene>
<proteinExistence type="predicted"/>
<dbReference type="RefSeq" id="WP_120385362.1">
    <property type="nucleotide sequence ID" value="NZ_RAXT01000112.1"/>
</dbReference>
<evidence type="ECO:0000313" key="2">
    <source>
        <dbReference type="Proteomes" id="UP000280405"/>
    </source>
</evidence>
<dbReference type="EMBL" id="RAXT01000112">
    <property type="protein sequence ID" value="RKG31167.1"/>
    <property type="molecule type" value="Genomic_DNA"/>
</dbReference>
<organism evidence="1 2">
    <name type="scientific">Acinetobacter rongchengensis</name>
    <dbReference type="NCBI Taxonomy" id="2419601"/>
    <lineage>
        <taxon>Bacteria</taxon>
        <taxon>Pseudomonadati</taxon>
        <taxon>Pseudomonadota</taxon>
        <taxon>Gammaproteobacteria</taxon>
        <taxon>Moraxellales</taxon>
        <taxon>Moraxellaceae</taxon>
        <taxon>Acinetobacter</taxon>
    </lineage>
</organism>
<keyword evidence="2" id="KW-1185">Reference proteome</keyword>
<sequence length="264" mass="30964">MIEIQKLELFPKEIYANEQFLTYEYYYETVKLWEDLIHYAEGLLDRYSSNLVANHRSQHLSHQADYVWGTIVLPNFKGTLDHLQSGLEDLKAGFLPILRRMSSINNDVIAQGRDYPCDWMDTVEKGAVLRYKAKERIISIRATNIYVVNNYHNIQWDYKDLLSEELLIGIDFPNPLPVYRLNSAVMVKTGEPILETGIYRSIEPYSASRFLMHEKKMGAEHDEDWRLAPEVSAFKDNPNNYTDETYEYPRDIPTTWILVERVAE</sequence>
<name>A0A3A8E8M6_9GAMM</name>
<dbReference type="Proteomes" id="UP000280405">
    <property type="component" value="Unassembled WGS sequence"/>
</dbReference>
<protein>
    <submittedName>
        <fullName evidence="1">Uncharacterized protein</fullName>
    </submittedName>
</protein>
<dbReference type="AlphaFoldDB" id="A0A3A8E8M6"/>
<accession>A0A3A8E8M6</accession>
<dbReference type="OrthoDB" id="6862936at2"/>
<evidence type="ECO:0000313" key="1">
    <source>
        <dbReference type="EMBL" id="RKG31167.1"/>
    </source>
</evidence>
<reference evidence="1 2" key="1">
    <citation type="submission" date="2018-09" db="EMBL/GenBank/DDBJ databases">
        <title>The draft genome of Acinetobacter spp. strains.</title>
        <authorList>
            <person name="Qin J."/>
            <person name="Feng Y."/>
            <person name="Zong Z."/>
        </authorList>
    </citation>
    <scope>NUCLEOTIDE SEQUENCE [LARGE SCALE GENOMIC DNA]</scope>
    <source>
        <strain evidence="1 2">WCHAc060115</strain>
    </source>
</reference>
<comment type="caution">
    <text evidence="1">The sequence shown here is derived from an EMBL/GenBank/DDBJ whole genome shotgun (WGS) entry which is preliminary data.</text>
</comment>